<accession>A0A812LJ72</accession>
<dbReference type="AlphaFoldDB" id="A0A812LJ72"/>
<sequence length="52" mass="6140">VFAPWTFWLSGLLCFTLWQSFLPVKPSTVPLDVPRYWRHQELHSDTESLLPP</sequence>
<organism evidence="2 3">
    <name type="scientific">Symbiodinium pilosum</name>
    <name type="common">Dinoflagellate</name>
    <dbReference type="NCBI Taxonomy" id="2952"/>
    <lineage>
        <taxon>Eukaryota</taxon>
        <taxon>Sar</taxon>
        <taxon>Alveolata</taxon>
        <taxon>Dinophyceae</taxon>
        <taxon>Suessiales</taxon>
        <taxon>Symbiodiniaceae</taxon>
        <taxon>Symbiodinium</taxon>
    </lineage>
</organism>
<proteinExistence type="predicted"/>
<evidence type="ECO:0000313" key="2">
    <source>
        <dbReference type="EMBL" id="CAE7244332.1"/>
    </source>
</evidence>
<keyword evidence="1" id="KW-0732">Signal</keyword>
<feature type="signal peptide" evidence="1">
    <location>
        <begin position="1"/>
        <end position="18"/>
    </location>
</feature>
<comment type="caution">
    <text evidence="2">The sequence shown here is derived from an EMBL/GenBank/DDBJ whole genome shotgun (WGS) entry which is preliminary data.</text>
</comment>
<name>A0A812LJ72_SYMPI</name>
<feature type="chain" id="PRO_5032594294" evidence="1">
    <location>
        <begin position="19"/>
        <end position="52"/>
    </location>
</feature>
<evidence type="ECO:0000256" key="1">
    <source>
        <dbReference type="SAM" id="SignalP"/>
    </source>
</evidence>
<reference evidence="2" key="1">
    <citation type="submission" date="2021-02" db="EMBL/GenBank/DDBJ databases">
        <authorList>
            <person name="Dougan E. K."/>
            <person name="Rhodes N."/>
            <person name="Thang M."/>
            <person name="Chan C."/>
        </authorList>
    </citation>
    <scope>NUCLEOTIDE SEQUENCE</scope>
</reference>
<gene>
    <name evidence="2" type="ORF">SPIL2461_LOCUS4397</name>
</gene>
<keyword evidence="3" id="KW-1185">Reference proteome</keyword>
<feature type="non-terminal residue" evidence="2">
    <location>
        <position position="52"/>
    </location>
</feature>
<evidence type="ECO:0000313" key="3">
    <source>
        <dbReference type="Proteomes" id="UP000649617"/>
    </source>
</evidence>
<dbReference type="EMBL" id="CAJNIZ010005767">
    <property type="protein sequence ID" value="CAE7244332.1"/>
    <property type="molecule type" value="Genomic_DNA"/>
</dbReference>
<protein>
    <submittedName>
        <fullName evidence="2">Uncharacterized protein</fullName>
    </submittedName>
</protein>
<dbReference type="Proteomes" id="UP000649617">
    <property type="component" value="Unassembled WGS sequence"/>
</dbReference>